<evidence type="ECO:0000313" key="2">
    <source>
        <dbReference type="Proteomes" id="UP000325315"/>
    </source>
</evidence>
<dbReference type="AlphaFoldDB" id="A0A5B6WKM6"/>
<comment type="caution">
    <text evidence="1">The sequence shown here is derived from an EMBL/GenBank/DDBJ whole genome shotgun (WGS) entry which is preliminary data.</text>
</comment>
<name>A0A5B6WKM6_9ROSI</name>
<sequence>MLNKGQGATMGTYDTFLLAFDMDNRVDEARSLWNMVFKVQTAWDMGCHTAVCLLDFKCKNFSHGIRLLHGLKIRPRDLILNTHIACNTVV</sequence>
<dbReference type="PANTHER" id="PTHR46782">
    <property type="entry name" value="OS01G0757700 PROTEIN"/>
    <property type="match status" value="1"/>
</dbReference>
<dbReference type="EMBL" id="SMMG02000003">
    <property type="protein sequence ID" value="KAA3481382.1"/>
    <property type="molecule type" value="Genomic_DNA"/>
</dbReference>
<keyword evidence="2" id="KW-1185">Reference proteome</keyword>
<gene>
    <name evidence="1" type="ORF">EPI10_021753</name>
</gene>
<evidence type="ECO:0000313" key="1">
    <source>
        <dbReference type="EMBL" id="KAA3481382.1"/>
    </source>
</evidence>
<protein>
    <submittedName>
        <fullName evidence="1">Pentatricopeptide repeat-containing protein chloroplastic-like isoform X1</fullName>
    </submittedName>
</protein>
<proteinExistence type="predicted"/>
<dbReference type="OrthoDB" id="2014168at2759"/>
<accession>A0A5B6WKM6</accession>
<organism evidence="1 2">
    <name type="scientific">Gossypium australe</name>
    <dbReference type="NCBI Taxonomy" id="47621"/>
    <lineage>
        <taxon>Eukaryota</taxon>
        <taxon>Viridiplantae</taxon>
        <taxon>Streptophyta</taxon>
        <taxon>Embryophyta</taxon>
        <taxon>Tracheophyta</taxon>
        <taxon>Spermatophyta</taxon>
        <taxon>Magnoliopsida</taxon>
        <taxon>eudicotyledons</taxon>
        <taxon>Gunneridae</taxon>
        <taxon>Pentapetalae</taxon>
        <taxon>rosids</taxon>
        <taxon>malvids</taxon>
        <taxon>Malvales</taxon>
        <taxon>Malvaceae</taxon>
        <taxon>Malvoideae</taxon>
        <taxon>Gossypium</taxon>
    </lineage>
</organism>
<dbReference type="Proteomes" id="UP000325315">
    <property type="component" value="Unassembled WGS sequence"/>
</dbReference>
<dbReference type="PANTHER" id="PTHR46782:SF2">
    <property type="entry name" value="OS07G0545900 PROTEIN"/>
    <property type="match status" value="1"/>
</dbReference>
<dbReference type="InterPro" id="IPR044646">
    <property type="entry name" value="EMB1417-like"/>
</dbReference>
<reference evidence="2" key="1">
    <citation type="journal article" date="2019" name="Plant Biotechnol. J.">
        <title>Genome sequencing of the Australian wild diploid species Gossypium australe highlights disease resistance and delayed gland morphogenesis.</title>
        <authorList>
            <person name="Cai Y."/>
            <person name="Cai X."/>
            <person name="Wang Q."/>
            <person name="Wang P."/>
            <person name="Zhang Y."/>
            <person name="Cai C."/>
            <person name="Xu Y."/>
            <person name="Wang K."/>
            <person name="Zhou Z."/>
            <person name="Wang C."/>
            <person name="Geng S."/>
            <person name="Li B."/>
            <person name="Dong Q."/>
            <person name="Hou Y."/>
            <person name="Wang H."/>
            <person name="Ai P."/>
            <person name="Liu Z."/>
            <person name="Yi F."/>
            <person name="Sun M."/>
            <person name="An G."/>
            <person name="Cheng J."/>
            <person name="Zhang Y."/>
            <person name="Shi Q."/>
            <person name="Xie Y."/>
            <person name="Shi X."/>
            <person name="Chang Y."/>
            <person name="Huang F."/>
            <person name="Chen Y."/>
            <person name="Hong S."/>
            <person name="Mi L."/>
            <person name="Sun Q."/>
            <person name="Zhang L."/>
            <person name="Zhou B."/>
            <person name="Peng R."/>
            <person name="Zhang X."/>
            <person name="Liu F."/>
        </authorList>
    </citation>
    <scope>NUCLEOTIDE SEQUENCE [LARGE SCALE GENOMIC DNA]</scope>
    <source>
        <strain evidence="2">cv. PA1801</strain>
    </source>
</reference>